<dbReference type="PROSITE" id="PS50030">
    <property type="entry name" value="UBA"/>
    <property type="match status" value="1"/>
</dbReference>
<evidence type="ECO:0000256" key="4">
    <source>
        <dbReference type="ARBA" id="ARBA00012485"/>
    </source>
</evidence>
<feature type="compositionally biased region" description="Basic and acidic residues" evidence="12">
    <location>
        <begin position="1005"/>
        <end position="1014"/>
    </location>
</feature>
<dbReference type="GO" id="GO:0051028">
    <property type="term" value="P:mRNA transport"/>
    <property type="evidence" value="ECO:0007669"/>
    <property type="project" value="UniProtKB-KW"/>
</dbReference>
<evidence type="ECO:0000256" key="7">
    <source>
        <dbReference type="ARBA" id="ARBA00022786"/>
    </source>
</evidence>
<dbReference type="Pfam" id="PF06012">
    <property type="entry name" value="DUF908"/>
    <property type="match status" value="1"/>
</dbReference>
<dbReference type="Proteomes" id="UP000054166">
    <property type="component" value="Unassembled WGS sequence"/>
</dbReference>
<dbReference type="GO" id="GO:0005634">
    <property type="term" value="C:nucleus"/>
    <property type="evidence" value="ECO:0007669"/>
    <property type="project" value="UniProtKB-SubCell"/>
</dbReference>
<keyword evidence="16" id="KW-1185">Reference proteome</keyword>
<dbReference type="InterPro" id="IPR010309">
    <property type="entry name" value="E3_Ub_ligase_DUF908"/>
</dbReference>
<dbReference type="SMART" id="SM00165">
    <property type="entry name" value="UBA"/>
    <property type="match status" value="1"/>
</dbReference>
<accession>A0A0C3CQ98</accession>
<evidence type="ECO:0000256" key="11">
    <source>
        <dbReference type="PROSITE-ProRule" id="PRU00104"/>
    </source>
</evidence>
<dbReference type="SUPFAM" id="SSF46934">
    <property type="entry name" value="UBA-like"/>
    <property type="match status" value="1"/>
</dbReference>
<feature type="compositionally biased region" description="Polar residues" evidence="12">
    <location>
        <begin position="1757"/>
        <end position="1775"/>
    </location>
</feature>
<organism evidence="15 16">
    <name type="scientific">Piloderma croceum (strain F 1598)</name>
    <dbReference type="NCBI Taxonomy" id="765440"/>
    <lineage>
        <taxon>Eukaryota</taxon>
        <taxon>Fungi</taxon>
        <taxon>Dikarya</taxon>
        <taxon>Basidiomycota</taxon>
        <taxon>Agaricomycotina</taxon>
        <taxon>Agaricomycetes</taxon>
        <taxon>Agaricomycetidae</taxon>
        <taxon>Atheliales</taxon>
        <taxon>Atheliaceae</taxon>
        <taxon>Piloderma</taxon>
    </lineage>
</organism>
<evidence type="ECO:0000259" key="13">
    <source>
        <dbReference type="PROSITE" id="PS50030"/>
    </source>
</evidence>
<feature type="compositionally biased region" description="Polar residues" evidence="12">
    <location>
        <begin position="3019"/>
        <end position="3028"/>
    </location>
</feature>
<proteinExistence type="inferred from homology"/>
<feature type="compositionally biased region" description="Basic and acidic residues" evidence="12">
    <location>
        <begin position="2020"/>
        <end position="2033"/>
    </location>
</feature>
<feature type="domain" description="UBA" evidence="13">
    <location>
        <begin position="1274"/>
        <end position="1314"/>
    </location>
</feature>
<feature type="region of interest" description="Disordered" evidence="12">
    <location>
        <begin position="2303"/>
        <end position="2322"/>
    </location>
</feature>
<dbReference type="InterPro" id="IPR011989">
    <property type="entry name" value="ARM-like"/>
</dbReference>
<gene>
    <name evidence="15" type="ORF">PILCRDRAFT_809788</name>
</gene>
<feature type="compositionally biased region" description="Basic and acidic residues" evidence="12">
    <location>
        <begin position="2673"/>
        <end position="2685"/>
    </location>
</feature>
<feature type="compositionally biased region" description="Polar residues" evidence="12">
    <location>
        <begin position="2538"/>
        <end position="2581"/>
    </location>
</feature>
<dbReference type="Gene3D" id="1.25.10.10">
    <property type="entry name" value="Leucine-rich Repeat Variant"/>
    <property type="match status" value="1"/>
</dbReference>
<feature type="region of interest" description="Disordered" evidence="12">
    <location>
        <begin position="955"/>
        <end position="1014"/>
    </location>
</feature>
<dbReference type="UniPathway" id="UPA00143"/>
<dbReference type="GO" id="GO:0061630">
    <property type="term" value="F:ubiquitin protein ligase activity"/>
    <property type="evidence" value="ECO:0007669"/>
    <property type="project" value="UniProtKB-EC"/>
</dbReference>
<keyword evidence="8" id="KW-0509">mRNA transport</keyword>
<evidence type="ECO:0000259" key="14">
    <source>
        <dbReference type="PROSITE" id="PS50237"/>
    </source>
</evidence>
<evidence type="ECO:0000256" key="10">
    <source>
        <dbReference type="ARBA" id="ARBA00034494"/>
    </source>
</evidence>
<keyword evidence="6" id="KW-0808">Transferase</keyword>
<evidence type="ECO:0000313" key="16">
    <source>
        <dbReference type="Proteomes" id="UP000054166"/>
    </source>
</evidence>
<comment type="subcellular location">
    <subcellularLocation>
        <location evidence="2">Nucleus</location>
    </subcellularLocation>
</comment>
<comment type="pathway">
    <text evidence="3">Protein modification; protein ubiquitination.</text>
</comment>
<dbReference type="Gene3D" id="1.10.8.10">
    <property type="entry name" value="DNA helicase RuvA subunit, C-terminal domain"/>
    <property type="match status" value="1"/>
</dbReference>
<dbReference type="Pfam" id="PF00632">
    <property type="entry name" value="HECT"/>
    <property type="match status" value="1"/>
</dbReference>
<evidence type="ECO:0000256" key="5">
    <source>
        <dbReference type="ARBA" id="ARBA00022448"/>
    </source>
</evidence>
<dbReference type="Gene3D" id="3.90.1750.10">
    <property type="entry name" value="Hect, E3 ligase catalytic domains"/>
    <property type="match status" value="1"/>
</dbReference>
<feature type="region of interest" description="Disordered" evidence="12">
    <location>
        <begin position="2463"/>
        <end position="2598"/>
    </location>
</feature>
<dbReference type="FunFam" id="3.30.2160.10:FF:000001">
    <property type="entry name" value="E3 ubiquitin-protein ligase NEDD4-like"/>
    <property type="match status" value="1"/>
</dbReference>
<dbReference type="Gene3D" id="3.30.2410.10">
    <property type="entry name" value="Hect, E3 ligase catalytic domain"/>
    <property type="match status" value="1"/>
</dbReference>
<dbReference type="InterPro" id="IPR016024">
    <property type="entry name" value="ARM-type_fold"/>
</dbReference>
<feature type="compositionally biased region" description="Polar residues" evidence="12">
    <location>
        <begin position="1360"/>
        <end position="1371"/>
    </location>
</feature>
<dbReference type="InterPro" id="IPR000569">
    <property type="entry name" value="HECT_dom"/>
</dbReference>
<dbReference type="InterPro" id="IPR050409">
    <property type="entry name" value="E3_ubiq-protein_ligase"/>
</dbReference>
<dbReference type="Pfam" id="PF14377">
    <property type="entry name" value="UBM"/>
    <property type="match status" value="3"/>
</dbReference>
<feature type="region of interest" description="Disordered" evidence="12">
    <location>
        <begin position="1246"/>
        <end position="1282"/>
    </location>
</feature>
<sequence length="3680" mass="405394">MKILHKSKRAAPPHPQVADIITKLLTTPNDNLPDVLGQINSWKWPRSDLNAWIKVLNKFDTILEDVIRDYDIDKLQSKAFTPPTKKTLCEMLRFERLLLENSTNRKMFSSYDRLNSLLFTSDLDVLVLTLHLLLRPSQQYSAQPAVTSALNISTPRLRSLAKRWPNLREYGVGLVDLASIKGRPEVEALPSEAREVNYSFYRTDSNEKEKKDETEMHGMDAPEAFLSTPRKSSTAPPAAVNNAAVNVHIDQQNLESKEAMSLLADTVERYSVPEDEKFELLCRIRSAAVLTKGKEAEREKLVIIRLLSIAIFGHTHIEAQAMSSLFLYEPDLIVHIAELLQLDRGVSMAVQTAAIAALDALARYRNKIQEVLTAINAGVNHGILMALVRKTIADVGRLDCKLPHSFVEALLSFVTYIASHSAGGNMVVGAGLVPLLVQIIGNKIPERLAVVSKTMQLVDNVLYSFTNAFQLFCGAHGVEALVDRIEHEVDLDIKEHGEEHKARGLLGELPVARAAVLKHTLRSMHRMMQSSGTAEGLRGLIDSSILQSLKKIIEHRALFGPSVVPIAINIMATFVHNEPTSLPIIQEAGLPEAFYKAIEAGLEPVIEVIQAIPNAIGALCLNQAGQDQLSGRPSIIPGIFAIFTSERHLKVLQDKENAVLIGTAIDELIRHHPSLKTPVFEAIKSTLSKIEDLGNAYVVPEDIQQWYKLVPVSASIHDEDVVMDVAASEGAEGIAATDFEQSGSTANDLTQLSGGEDPALRSHDNMVVSFIDIVGRFLEGLFQTTTHCRDFISTTDGLDRIGRLTALHCIPYDYANSLAIDSLVQVMRTMTDVASNETLLYLQKLVIASLEETKEFWGSVDDESKLLPLLEITEEQEQEGNRRFRSLITLHIRIALLSDVFATAGYTHGRAAIGILQTLMGDSALDAVPDLGTLHRACILENILLKAGLTSKGIDSTSSPDASPLERSPSRASAPLAENDPSITTNGVQPEALNIEESSSMPKAEPAKPEGPREHNAKALRHLMHGLPSSLTPFFQAIVKLFHARRNPDTAQRKQIMSSSIAIADIMLKHISQKNFGDVDDKLSAFAYLSVMLGTVTILLLDERTNQLHTVLLAAFYRAGGLDAIIQVCRMFMATIETVTNVEIGDRSETDNQELVHAYGGLKVALHLIYPLISSKPLHESPQTLLIASRDKKDTDPDYFEGHNFLVRLRLAALPLLKDLWEATWLVPAPLPVVKSVVQAVMELTGAENEEPKDEASGEVVGGPSFVSAPRSAGPDENRIRQVTDMGFPRSAAERALARTHNNVSAATELLLSQPFPFPPDRETNDPLSDVEASEEPSDETPPPNGERTAAADSEEEMQIGSSVAGPSSSGDDAPLPEPVAQEAGKSSEQWRKDLDEARRQLKAGMSKKALRLVDQHPSLIFDVYNAFTRPSDGLQEQSVRHLVDDIKAFSPFAHDVREEPLAMRCRLLALVLTDAPSALTQDIVGNLMDSLLALILSNPLSTETEQPSVPKWLASHLLVTESLLTMGEQPRTIILPKENDPIVSESIAAGPPFLEARAIMFDFCLRLLAIPDLPRDDLLAVLRLFVLLTKDHNVACQFVQRDGISLLFGRLKSAPVSGSQSYIALILRHVIESPSVLQNIMKQEIKRFFAQPRTRIIDVGSYVRHCNPMALRDPEIFIHVTESLCQLQHPYASVHHVSLKSETASKPAEEIKEGIDSSDMQVDVSSTSNALDAASAETLETVVHFLVSELMRTSKTSFEPAPSSTSHWQPQDASTSKEEAIMDDRTDGKGLSDSTDEAREHDRQIYSCFLMQCLTELLFSYDSCKIAFLSYSPKKRSQTPAKDGGTKHRTATLQFLLSELVSYGTLNPQSDSTSRNRHSLCNWAMSVIVALCVDSSSSSEVKDVTPDLVSVRKFVLEAVSRATKELSPSESLDSRYGRLFALSDLCHRLLIVRFNAVARKPQDETPTHIAKVMLEKNFVSTLTNALAEVDLNYPNVRSLVAAILRPLEHLTKIAIKMSRASDKSKDGAEGKVDSAGSLASDDDDHDNDNAADVDDDGREETPDLYRNSSLGMYGGEMEDVHYTPEDEMDEDEEDEDEDVEMDFGEETGSDDTSNTDEEDEEILEGGARESQEGWQDEDEEYEEDDVVQQDEDDEDEDGDEHEIGEDGDGEIIWQDIHAESILPDETGEDQDEEDEGHDIHVLHQDDDEPDIMSDEEDYRNEVGILNINETGQAGGEDIFGYGDAFVDGIPENAPQDGQPFFVPRRHRGVGGEDMQVFGRPRNVAVAPAEATTHPLLLDASAASNRTAAGQSRTSRRTQRVHAGTTHAELLQTISELIGGPTVQLFSHLVTRGRGGSGPETIRLDVPAGTLVNLERGLLQQRRPGVLSASLRVERAPRAGEGRFEGREFEPMSTLQRWTEEVKILHGKFVSERVGKLGNHVILSLLPAAVEIAKEAKIKEEQRREAEAKAEEEAAAREKEETEKAAAIAKQEAEEAATREAEETSRRGAAMDAHSEAQGAVVDESAQSIDTEMADASDTPSDTPSLPNEVQTDQTSTIPSTADDATSITSAIPGPSTSNVNGEPAESSSNDAESSRSVERVTVMIHGSPVDITDTGIDPTFLEALPDEMREEVLNQHVRDQRAARVERPPDSQISDEFLNALPPEIRAEIIQQERQEQARRRAEEAAPSGDNGPAAAPAEIDPASFIASLDPQLRQTVLLDSDDGFIQTLPSFMIAEAGAYREGSHAARRHLPTNVATRSGPVVRKLPPARDAIQLLDKGGVAVLVRLLFFPQVLKKNHLFKVLVNLCENAKTRTELFNLLLNILQDGTGDLAAVDKSFAQMSFRNSKAPNQQTPKAAGKQRAGSDYFSALALPNIQNDANPELVAQRCLEALTFIVSSNELSSLFFLTEHEVPPGLRRAVSKKGKGKEKQMPQIHYPVVLLLGLLDRQSLLKTPSTMESVVGLLATVTRPLTSIKDAKTKELEAVASTSEPLASAPAAITITTNDADTDVRPQETEAPGQSISSTIPTAHDTPNDGDEPGAVEGKILLTNPPQIPHAVLRLIVNILTVGECSGRTFQQSLALIQHLSYIPDARDVIAQELKSKAQEFGQSLYADLDELATALQSSRGDVLAGSVAAKFSPASSIQAKLLRVLKTIDYMYSSKAAIPMDEARNGGDAEKVQGIYESFRFTPLWRRLGDCLGVIETKPDTEHIATVLLPLIEALMVVCKYVGSKSASGAARAMRASASPRSPTTPKESMEDLFVSFTDAHRKVLNLMVRNNPSLMSGSFSLLVNNPRVLDFDNKRNYFTQQLHRRPHAREHHGTLQLNVRRARVFEDSFQYLQRKTGDQIKHGKLSIRFYDEEGVDAGGVTREWFQILARQMFDPNNALFQPCAADRLTYQPNKHSGVNPEHLSFFKFVGRVIGKAIYDGRLLDAYFSRSLYRQLLGKQVDYKDVEWVDPEYYNSLCWILENDPTALDLTFSVEADEFGVRRIAALKEGGETLPVTQDNKREFVQLSAQYRLFSSIKDQIENLLAGFYEIIPKDLVTIFNEQELELLISGTPDIDVDEWRSATEYNGYTSSDPVIVWWWRALKSFDRDERAKVLSFATGTSRVPLSGFVDLQGVQGVQRFSIHRAYGESDRLPQAHTCFNQIDLPQYSSYEMLRQQLLLAINEGGEGFGFA</sequence>
<dbReference type="OrthoDB" id="8068875at2759"/>
<feature type="region of interest" description="Disordered" evidence="12">
    <location>
        <begin position="2020"/>
        <end position="2174"/>
    </location>
</feature>
<feature type="region of interest" description="Disordered" evidence="12">
    <location>
        <begin position="1314"/>
        <end position="1390"/>
    </location>
</feature>
<keyword evidence="9" id="KW-0539">Nucleus</keyword>
<dbReference type="InterPro" id="IPR025527">
    <property type="entry name" value="HUWE1/Rev1_UBM"/>
</dbReference>
<feature type="active site" description="Glycyl thioester intermediate" evidence="11">
    <location>
        <position position="3647"/>
    </location>
</feature>
<dbReference type="Pfam" id="PF06025">
    <property type="entry name" value="DUF913"/>
    <property type="match status" value="1"/>
</dbReference>
<comment type="similarity">
    <text evidence="10">Belongs to the UPL family. TOM1/PTR1 subfamily.</text>
</comment>
<dbReference type="Gene3D" id="3.30.2160.10">
    <property type="entry name" value="Hect, E3 ligase catalytic domain"/>
    <property type="match status" value="1"/>
</dbReference>
<feature type="region of interest" description="Disordered" evidence="12">
    <location>
        <begin position="2673"/>
        <end position="2699"/>
    </location>
</feature>
<feature type="compositionally biased region" description="Acidic residues" evidence="12">
    <location>
        <begin position="2135"/>
        <end position="2170"/>
    </location>
</feature>
<dbReference type="PANTHER" id="PTHR11254:SF67">
    <property type="entry name" value="E3 UBIQUITIN-PROTEIN LIGASE HUWE1"/>
    <property type="match status" value="1"/>
</dbReference>
<protein>
    <recommendedName>
        <fullName evidence="4">HECT-type E3 ubiquitin transferase</fullName>
        <ecNumber evidence="4">2.3.2.26</ecNumber>
    </recommendedName>
</protein>
<dbReference type="GO" id="GO:0006511">
    <property type="term" value="P:ubiquitin-dependent protein catabolic process"/>
    <property type="evidence" value="ECO:0007669"/>
    <property type="project" value="TreeGrafter"/>
</dbReference>
<dbReference type="Pfam" id="PF22562">
    <property type="entry name" value="UBA_7"/>
    <property type="match status" value="1"/>
</dbReference>
<feature type="compositionally biased region" description="Acidic residues" evidence="12">
    <location>
        <begin position="2086"/>
        <end position="2124"/>
    </location>
</feature>
<name>A0A0C3CQ98_PILCF</name>
<feature type="compositionally biased region" description="Low complexity" evidence="12">
    <location>
        <begin position="2583"/>
        <end position="2592"/>
    </location>
</feature>
<keyword evidence="5" id="KW-0813">Transport</keyword>
<keyword evidence="7 11" id="KW-0833">Ubl conjugation pathway</keyword>
<evidence type="ECO:0000256" key="1">
    <source>
        <dbReference type="ARBA" id="ARBA00000885"/>
    </source>
</evidence>
<feature type="region of interest" description="Disordered" evidence="12">
    <location>
        <begin position="1757"/>
        <end position="1798"/>
    </location>
</feature>
<evidence type="ECO:0000313" key="15">
    <source>
        <dbReference type="EMBL" id="KIM91822.1"/>
    </source>
</evidence>
<dbReference type="InterPro" id="IPR010314">
    <property type="entry name" value="E3_Ub_ligase_DUF913"/>
</dbReference>
<evidence type="ECO:0000256" key="8">
    <source>
        <dbReference type="ARBA" id="ARBA00022816"/>
    </source>
</evidence>
<feature type="compositionally biased region" description="Basic and acidic residues" evidence="12">
    <location>
        <begin position="2491"/>
        <end position="2506"/>
    </location>
</feature>
<dbReference type="GO" id="GO:0005737">
    <property type="term" value="C:cytoplasm"/>
    <property type="evidence" value="ECO:0007669"/>
    <property type="project" value="TreeGrafter"/>
</dbReference>
<dbReference type="InParanoid" id="A0A0C3CQ98"/>
<feature type="compositionally biased region" description="Acidic residues" evidence="12">
    <location>
        <begin position="2041"/>
        <end position="2059"/>
    </location>
</feature>
<dbReference type="FunFam" id="3.90.1750.10:FF:000003">
    <property type="entry name" value="E3 ubiquitin-protein ligase UPL1"/>
    <property type="match status" value="1"/>
</dbReference>
<feature type="compositionally biased region" description="Basic and acidic residues" evidence="12">
    <location>
        <begin position="1776"/>
        <end position="1798"/>
    </location>
</feature>
<reference evidence="16" key="2">
    <citation type="submission" date="2015-01" db="EMBL/GenBank/DDBJ databases">
        <title>Evolutionary Origins and Diversification of the Mycorrhizal Mutualists.</title>
        <authorList>
            <consortium name="DOE Joint Genome Institute"/>
            <consortium name="Mycorrhizal Genomics Consortium"/>
            <person name="Kohler A."/>
            <person name="Kuo A."/>
            <person name="Nagy L.G."/>
            <person name="Floudas D."/>
            <person name="Copeland A."/>
            <person name="Barry K.W."/>
            <person name="Cichocki N."/>
            <person name="Veneault-Fourrey C."/>
            <person name="LaButti K."/>
            <person name="Lindquist E.A."/>
            <person name="Lipzen A."/>
            <person name="Lundell T."/>
            <person name="Morin E."/>
            <person name="Murat C."/>
            <person name="Riley R."/>
            <person name="Ohm R."/>
            <person name="Sun H."/>
            <person name="Tunlid A."/>
            <person name="Henrissat B."/>
            <person name="Grigoriev I.V."/>
            <person name="Hibbett D.S."/>
            <person name="Martin F."/>
        </authorList>
    </citation>
    <scope>NUCLEOTIDE SEQUENCE [LARGE SCALE GENOMIC DNA]</scope>
    <source>
        <strain evidence="16">F 1598</strain>
    </source>
</reference>
<feature type="compositionally biased region" description="Polar residues" evidence="12">
    <location>
        <begin position="2303"/>
        <end position="2313"/>
    </location>
</feature>
<dbReference type="HOGENOM" id="CLU_000215_0_0_1"/>
<dbReference type="PROSITE" id="PS50237">
    <property type="entry name" value="HECT"/>
    <property type="match status" value="1"/>
</dbReference>
<dbReference type="InterPro" id="IPR009060">
    <property type="entry name" value="UBA-like_sf"/>
</dbReference>
<dbReference type="SMART" id="SM00119">
    <property type="entry name" value="HECTc"/>
    <property type="match status" value="1"/>
</dbReference>
<reference evidence="15 16" key="1">
    <citation type="submission" date="2014-04" db="EMBL/GenBank/DDBJ databases">
        <authorList>
            <consortium name="DOE Joint Genome Institute"/>
            <person name="Kuo A."/>
            <person name="Tarkka M."/>
            <person name="Buscot F."/>
            <person name="Kohler A."/>
            <person name="Nagy L.G."/>
            <person name="Floudas D."/>
            <person name="Copeland A."/>
            <person name="Barry K.W."/>
            <person name="Cichocki N."/>
            <person name="Veneault-Fourrey C."/>
            <person name="LaButti K."/>
            <person name="Lindquist E.A."/>
            <person name="Lipzen A."/>
            <person name="Lundell T."/>
            <person name="Morin E."/>
            <person name="Murat C."/>
            <person name="Sun H."/>
            <person name="Tunlid A."/>
            <person name="Henrissat B."/>
            <person name="Grigoriev I.V."/>
            <person name="Hibbett D.S."/>
            <person name="Martin F."/>
            <person name="Nordberg H.P."/>
            <person name="Cantor M.N."/>
            <person name="Hua S.X."/>
        </authorList>
    </citation>
    <scope>NUCLEOTIDE SEQUENCE [LARGE SCALE GENOMIC DNA]</scope>
    <source>
        <strain evidence="15 16">F 1598</strain>
    </source>
</reference>
<evidence type="ECO:0000256" key="2">
    <source>
        <dbReference type="ARBA" id="ARBA00004123"/>
    </source>
</evidence>
<evidence type="ECO:0000256" key="12">
    <source>
        <dbReference type="SAM" id="MobiDB-lite"/>
    </source>
</evidence>
<dbReference type="FunFam" id="3.30.2410.10:FF:000004">
    <property type="entry name" value="E3 ubiquitin-protein ligase HUWE1, variant"/>
    <property type="match status" value="1"/>
</dbReference>
<dbReference type="EC" id="2.3.2.26" evidence="4"/>
<dbReference type="InterPro" id="IPR015940">
    <property type="entry name" value="UBA"/>
</dbReference>
<evidence type="ECO:0000256" key="9">
    <source>
        <dbReference type="ARBA" id="ARBA00023242"/>
    </source>
</evidence>
<evidence type="ECO:0000256" key="3">
    <source>
        <dbReference type="ARBA" id="ARBA00004906"/>
    </source>
</evidence>
<dbReference type="PANTHER" id="PTHR11254">
    <property type="entry name" value="HECT DOMAIN UBIQUITIN-PROTEIN LIGASE"/>
    <property type="match status" value="1"/>
</dbReference>
<dbReference type="EMBL" id="KN832970">
    <property type="protein sequence ID" value="KIM91822.1"/>
    <property type="molecule type" value="Genomic_DNA"/>
</dbReference>
<feature type="region of interest" description="Disordered" evidence="12">
    <location>
        <begin position="3006"/>
        <end position="3041"/>
    </location>
</feature>
<comment type="catalytic activity">
    <reaction evidence="1">
        <text>S-ubiquitinyl-[E2 ubiquitin-conjugating enzyme]-L-cysteine + [acceptor protein]-L-lysine = [E2 ubiquitin-conjugating enzyme]-L-cysteine + N(6)-ubiquitinyl-[acceptor protein]-L-lysine.</text>
        <dbReference type="EC" id="2.3.2.26"/>
    </reaction>
</comment>
<dbReference type="GO" id="GO:0000209">
    <property type="term" value="P:protein polyubiquitination"/>
    <property type="evidence" value="ECO:0007669"/>
    <property type="project" value="TreeGrafter"/>
</dbReference>
<dbReference type="InterPro" id="IPR035983">
    <property type="entry name" value="Hect_E3_ubiquitin_ligase"/>
</dbReference>
<feature type="domain" description="HECT" evidence="14">
    <location>
        <begin position="3345"/>
        <end position="3680"/>
    </location>
</feature>
<evidence type="ECO:0000256" key="6">
    <source>
        <dbReference type="ARBA" id="ARBA00022679"/>
    </source>
</evidence>
<dbReference type="STRING" id="765440.A0A0C3CQ98"/>
<dbReference type="SUPFAM" id="SSF48371">
    <property type="entry name" value="ARM repeat"/>
    <property type="match status" value="1"/>
</dbReference>
<dbReference type="FunCoup" id="A0A0C3CQ98">
    <property type="interactions" value="765"/>
</dbReference>
<feature type="compositionally biased region" description="Basic and acidic residues" evidence="12">
    <location>
        <begin position="2463"/>
        <end position="2484"/>
    </location>
</feature>
<dbReference type="CDD" id="cd00078">
    <property type="entry name" value="HECTc"/>
    <property type="match status" value="1"/>
</dbReference>
<dbReference type="SUPFAM" id="SSF56204">
    <property type="entry name" value="Hect, E3 ligase catalytic domain"/>
    <property type="match status" value="1"/>
</dbReference>